<proteinExistence type="predicted"/>
<sequence>MEKIRSELYGQPLWISLDGSIDVVGREVVNVLIGRLDGNSFHVPFVVKCSFVPTSDSNTMAQ</sequence>
<name>A0A7T8HMA7_CALRO</name>
<dbReference type="AlphaFoldDB" id="A0A7T8HMA7"/>
<dbReference type="EMBL" id="CP045892">
    <property type="protein sequence ID" value="QQP52708.1"/>
    <property type="molecule type" value="Genomic_DNA"/>
</dbReference>
<evidence type="ECO:0000313" key="2">
    <source>
        <dbReference type="Proteomes" id="UP000595437"/>
    </source>
</evidence>
<protein>
    <submittedName>
        <fullName evidence="1">Uncharacterized protein</fullName>
    </submittedName>
</protein>
<dbReference type="OrthoDB" id="6617129at2759"/>
<keyword evidence="2" id="KW-1185">Reference proteome</keyword>
<organism evidence="1 2">
    <name type="scientific">Caligus rogercresseyi</name>
    <name type="common">Sea louse</name>
    <dbReference type="NCBI Taxonomy" id="217165"/>
    <lineage>
        <taxon>Eukaryota</taxon>
        <taxon>Metazoa</taxon>
        <taxon>Ecdysozoa</taxon>
        <taxon>Arthropoda</taxon>
        <taxon>Crustacea</taxon>
        <taxon>Multicrustacea</taxon>
        <taxon>Hexanauplia</taxon>
        <taxon>Copepoda</taxon>
        <taxon>Siphonostomatoida</taxon>
        <taxon>Caligidae</taxon>
        <taxon>Caligus</taxon>
    </lineage>
</organism>
<dbReference type="Proteomes" id="UP000595437">
    <property type="component" value="Chromosome 3"/>
</dbReference>
<reference evidence="2" key="1">
    <citation type="submission" date="2021-01" db="EMBL/GenBank/DDBJ databases">
        <title>Caligus Genome Assembly.</title>
        <authorList>
            <person name="Gallardo-Escarate C."/>
        </authorList>
    </citation>
    <scope>NUCLEOTIDE SEQUENCE [LARGE SCALE GENOMIC DNA]</scope>
</reference>
<accession>A0A7T8HMA7</accession>
<gene>
    <name evidence="1" type="ORF">FKW44_004941</name>
</gene>
<evidence type="ECO:0000313" key="1">
    <source>
        <dbReference type="EMBL" id="QQP52708.1"/>
    </source>
</evidence>